<evidence type="ECO:0000256" key="2">
    <source>
        <dbReference type="ARBA" id="ARBA00022723"/>
    </source>
</evidence>
<reference evidence="10" key="2">
    <citation type="submission" date="2009-11" db="EMBL/GenBank/DDBJ databases">
        <title>The Genome Sequence of Allomyces macrogynus strain ATCC 38327.</title>
        <authorList>
            <consortium name="The Broad Institute Genome Sequencing Platform"/>
            <person name="Russ C."/>
            <person name="Cuomo C."/>
            <person name="Shea T."/>
            <person name="Young S.K."/>
            <person name="Zeng Q."/>
            <person name="Koehrsen M."/>
            <person name="Haas B."/>
            <person name="Borodovsky M."/>
            <person name="Guigo R."/>
            <person name="Alvarado L."/>
            <person name="Berlin A."/>
            <person name="Borenstein D."/>
            <person name="Chen Z."/>
            <person name="Engels R."/>
            <person name="Freedman E."/>
            <person name="Gellesch M."/>
            <person name="Goldberg J."/>
            <person name="Griggs A."/>
            <person name="Gujja S."/>
            <person name="Heiman D."/>
            <person name="Hepburn T."/>
            <person name="Howarth C."/>
            <person name="Jen D."/>
            <person name="Larson L."/>
            <person name="Lewis B."/>
            <person name="Mehta T."/>
            <person name="Park D."/>
            <person name="Pearson M."/>
            <person name="Roberts A."/>
            <person name="Saif S."/>
            <person name="Shenoy N."/>
            <person name="Sisk P."/>
            <person name="Stolte C."/>
            <person name="Sykes S."/>
            <person name="Walk T."/>
            <person name="White J."/>
            <person name="Yandava C."/>
            <person name="Burger G."/>
            <person name="Gray M.W."/>
            <person name="Holland P.W.H."/>
            <person name="King N."/>
            <person name="Lang F.B.F."/>
            <person name="Roger A.J."/>
            <person name="Ruiz-Trillo I."/>
            <person name="Lander E."/>
            <person name="Nusbaum C."/>
        </authorList>
    </citation>
    <scope>NUCLEOTIDE SEQUENCE [LARGE SCALE GENOMIC DNA]</scope>
    <source>
        <strain evidence="10">ATCC 38327</strain>
    </source>
</reference>
<dbReference type="eggNOG" id="KOG0562">
    <property type="taxonomic scope" value="Eukaryota"/>
</dbReference>
<protein>
    <recommendedName>
        <fullName evidence="8">HIT domain-containing protein</fullName>
    </recommendedName>
</protein>
<evidence type="ECO:0000256" key="7">
    <source>
        <dbReference type="SAM" id="MobiDB-lite"/>
    </source>
</evidence>
<dbReference type="Pfam" id="PF16278">
    <property type="entry name" value="zf-C2HE"/>
    <property type="match status" value="1"/>
</dbReference>
<evidence type="ECO:0000256" key="6">
    <source>
        <dbReference type="PROSITE-ProRule" id="PRU00464"/>
    </source>
</evidence>
<dbReference type="STRING" id="578462.A0A0L0SZ75"/>
<dbReference type="GO" id="GO:0000012">
    <property type="term" value="P:single strand break repair"/>
    <property type="evidence" value="ECO:0007669"/>
    <property type="project" value="TreeGrafter"/>
</dbReference>
<dbReference type="Pfam" id="PF11969">
    <property type="entry name" value="DcpS_C"/>
    <property type="match status" value="1"/>
</dbReference>
<feature type="region of interest" description="Disordered" evidence="7">
    <location>
        <begin position="306"/>
        <end position="325"/>
    </location>
</feature>
<dbReference type="Proteomes" id="UP000054350">
    <property type="component" value="Unassembled WGS sequence"/>
</dbReference>
<keyword evidence="3" id="KW-0862">Zinc</keyword>
<dbReference type="OrthoDB" id="3512845at2759"/>
<dbReference type="PANTHER" id="PTHR12486:SF4">
    <property type="entry name" value="APRATAXIN"/>
    <property type="match status" value="1"/>
</dbReference>
<proteinExistence type="predicted"/>
<dbReference type="VEuPathDB" id="FungiDB:AMAG_12446"/>
<keyword evidence="4" id="KW-0238">DNA-binding</keyword>
<dbReference type="AlphaFoldDB" id="A0A0L0SZ75"/>
<sequence length="325" mass="35566">MPLTLSRVLLLQQSRSLPVAVVFCVFRCSNEHRLLQVPAAATSPAIAARFTTTRPFSTMARHTAPAAAPTAAASSSSTSKSSTATTARAAPATEVSRKNPLAATKPTTTGARAGSWADALLPYLERPETFPATHVHSFSADHVVVLDQFPKSKVHLLVMPRARVGPRGKYLASVEDLDPDNEAHVLVVEQLTEVCGEVEQEMRTKYPQLEFRVGIHTVPSMRHLHVHVISQDFISDRLKTKQHWNSFTSEFFVPWERVKATLAAGQRIKMDKAAAEALLKRPLVCHKCSKAARTMPDLKKHLETHAPLAIAGSSPREENVDSPLA</sequence>
<evidence type="ECO:0000313" key="10">
    <source>
        <dbReference type="Proteomes" id="UP000054350"/>
    </source>
</evidence>
<reference evidence="9 10" key="1">
    <citation type="submission" date="2009-11" db="EMBL/GenBank/DDBJ databases">
        <title>Annotation of Allomyces macrogynus ATCC 38327.</title>
        <authorList>
            <consortium name="The Broad Institute Genome Sequencing Platform"/>
            <person name="Russ C."/>
            <person name="Cuomo C."/>
            <person name="Burger G."/>
            <person name="Gray M.W."/>
            <person name="Holland P.W.H."/>
            <person name="King N."/>
            <person name="Lang F.B.F."/>
            <person name="Roger A.J."/>
            <person name="Ruiz-Trillo I."/>
            <person name="Young S.K."/>
            <person name="Zeng Q."/>
            <person name="Gargeya S."/>
            <person name="Fitzgerald M."/>
            <person name="Haas B."/>
            <person name="Abouelleil A."/>
            <person name="Alvarado L."/>
            <person name="Arachchi H.M."/>
            <person name="Berlin A."/>
            <person name="Chapman S.B."/>
            <person name="Gearin G."/>
            <person name="Goldberg J."/>
            <person name="Griggs A."/>
            <person name="Gujja S."/>
            <person name="Hansen M."/>
            <person name="Heiman D."/>
            <person name="Howarth C."/>
            <person name="Larimer J."/>
            <person name="Lui A."/>
            <person name="MacDonald P.J.P."/>
            <person name="McCowen C."/>
            <person name="Montmayeur A."/>
            <person name="Murphy C."/>
            <person name="Neiman D."/>
            <person name="Pearson M."/>
            <person name="Priest M."/>
            <person name="Roberts A."/>
            <person name="Saif S."/>
            <person name="Shea T."/>
            <person name="Sisk P."/>
            <person name="Stolte C."/>
            <person name="Sykes S."/>
            <person name="Wortman J."/>
            <person name="Nusbaum C."/>
            <person name="Birren B."/>
        </authorList>
    </citation>
    <scope>NUCLEOTIDE SEQUENCE [LARGE SCALE GENOMIC DNA]</scope>
    <source>
        <strain evidence="9 10">ATCC 38327</strain>
    </source>
</reference>
<dbReference type="GO" id="GO:0046872">
    <property type="term" value="F:metal ion binding"/>
    <property type="evidence" value="ECO:0007669"/>
    <property type="project" value="UniProtKB-KW"/>
</dbReference>
<feature type="region of interest" description="Disordered" evidence="7">
    <location>
        <begin position="60"/>
        <end position="110"/>
    </location>
</feature>
<dbReference type="Gene3D" id="3.30.428.10">
    <property type="entry name" value="HIT-like"/>
    <property type="match status" value="1"/>
</dbReference>
<dbReference type="InterPro" id="IPR032566">
    <property type="entry name" value="Znf-C2HE"/>
</dbReference>
<evidence type="ECO:0000313" key="9">
    <source>
        <dbReference type="EMBL" id="KNE67715.1"/>
    </source>
</evidence>
<gene>
    <name evidence="9" type="ORF">AMAG_12446</name>
</gene>
<dbReference type="PANTHER" id="PTHR12486">
    <property type="entry name" value="APRATAXIN-RELATED"/>
    <property type="match status" value="1"/>
</dbReference>
<feature type="short sequence motif" description="Histidine triad motif" evidence="6">
    <location>
        <begin position="223"/>
        <end position="227"/>
    </location>
</feature>
<keyword evidence="2" id="KW-0479">Metal-binding</keyword>
<dbReference type="GO" id="GO:0030983">
    <property type="term" value="F:mismatched DNA binding"/>
    <property type="evidence" value="ECO:0007669"/>
    <property type="project" value="TreeGrafter"/>
</dbReference>
<name>A0A0L0SZ75_ALLM3</name>
<dbReference type="PROSITE" id="PS51084">
    <property type="entry name" value="HIT_2"/>
    <property type="match status" value="1"/>
</dbReference>
<dbReference type="OMA" id="WRCGQEF"/>
<evidence type="ECO:0000256" key="1">
    <source>
        <dbReference type="ARBA" id="ARBA00004123"/>
    </source>
</evidence>
<evidence type="ECO:0000256" key="3">
    <source>
        <dbReference type="ARBA" id="ARBA00022833"/>
    </source>
</evidence>
<organism evidence="9 10">
    <name type="scientific">Allomyces macrogynus (strain ATCC 38327)</name>
    <name type="common">Allomyces javanicus var. macrogynus</name>
    <dbReference type="NCBI Taxonomy" id="578462"/>
    <lineage>
        <taxon>Eukaryota</taxon>
        <taxon>Fungi</taxon>
        <taxon>Fungi incertae sedis</taxon>
        <taxon>Blastocladiomycota</taxon>
        <taxon>Blastocladiomycetes</taxon>
        <taxon>Blastocladiales</taxon>
        <taxon>Blastocladiaceae</taxon>
        <taxon>Allomyces</taxon>
    </lineage>
</organism>
<feature type="compositionally biased region" description="Low complexity" evidence="7">
    <location>
        <begin position="60"/>
        <end position="93"/>
    </location>
</feature>
<accession>A0A0L0SZ75</accession>
<keyword evidence="10" id="KW-1185">Reference proteome</keyword>
<comment type="subcellular location">
    <subcellularLocation>
        <location evidence="1">Nucleus</location>
    </subcellularLocation>
</comment>
<evidence type="ECO:0000256" key="5">
    <source>
        <dbReference type="ARBA" id="ARBA00023242"/>
    </source>
</evidence>
<evidence type="ECO:0000259" key="8">
    <source>
        <dbReference type="PROSITE" id="PS51084"/>
    </source>
</evidence>
<dbReference type="GO" id="GO:1990165">
    <property type="term" value="F:single-strand break-containing DNA binding"/>
    <property type="evidence" value="ECO:0007669"/>
    <property type="project" value="TreeGrafter"/>
</dbReference>
<dbReference type="EMBL" id="GG745354">
    <property type="protein sequence ID" value="KNE67715.1"/>
    <property type="molecule type" value="Genomic_DNA"/>
</dbReference>
<dbReference type="InterPro" id="IPR036265">
    <property type="entry name" value="HIT-like_sf"/>
</dbReference>
<dbReference type="GO" id="GO:0003725">
    <property type="term" value="F:double-stranded RNA binding"/>
    <property type="evidence" value="ECO:0007669"/>
    <property type="project" value="TreeGrafter"/>
</dbReference>
<feature type="domain" description="HIT" evidence="8">
    <location>
        <begin position="143"/>
        <end position="239"/>
    </location>
</feature>
<evidence type="ECO:0000256" key="4">
    <source>
        <dbReference type="ARBA" id="ARBA00023125"/>
    </source>
</evidence>
<keyword evidence="5" id="KW-0539">Nucleus</keyword>
<dbReference type="GO" id="GO:0033699">
    <property type="term" value="F:DNA 5'-adenosine monophosphate hydrolase activity"/>
    <property type="evidence" value="ECO:0007669"/>
    <property type="project" value="TreeGrafter"/>
</dbReference>
<dbReference type="SUPFAM" id="SSF54197">
    <property type="entry name" value="HIT-like"/>
    <property type="match status" value="1"/>
</dbReference>
<dbReference type="GO" id="GO:0005634">
    <property type="term" value="C:nucleus"/>
    <property type="evidence" value="ECO:0007669"/>
    <property type="project" value="UniProtKB-SubCell"/>
</dbReference>
<dbReference type="GO" id="GO:0003697">
    <property type="term" value="F:single-stranded DNA binding"/>
    <property type="evidence" value="ECO:0007669"/>
    <property type="project" value="TreeGrafter"/>
</dbReference>
<dbReference type="InterPro" id="IPR011146">
    <property type="entry name" value="HIT-like"/>
</dbReference>